<evidence type="ECO:0000256" key="9">
    <source>
        <dbReference type="ARBA" id="ARBA00023136"/>
    </source>
</evidence>
<keyword evidence="8 11" id="KW-1133">Transmembrane helix</keyword>
<comment type="similarity">
    <text evidence="2">Belongs to the TonB family.</text>
</comment>
<gene>
    <name evidence="13" type="ORF">Kalk_12955</name>
</gene>
<evidence type="ECO:0000256" key="7">
    <source>
        <dbReference type="ARBA" id="ARBA00022927"/>
    </source>
</evidence>
<dbReference type="GO" id="GO:0055085">
    <property type="term" value="P:transmembrane transport"/>
    <property type="evidence" value="ECO:0007669"/>
    <property type="project" value="InterPro"/>
</dbReference>
<dbReference type="OrthoDB" id="9803361at2"/>
<dbReference type="GO" id="GO:0015031">
    <property type="term" value="P:protein transport"/>
    <property type="evidence" value="ECO:0007669"/>
    <property type="project" value="UniProtKB-KW"/>
</dbReference>
<keyword evidence="3" id="KW-0813">Transport</keyword>
<dbReference type="InterPro" id="IPR037682">
    <property type="entry name" value="TonB_C"/>
</dbReference>
<dbReference type="KEGG" id="kak:Kalk_12955"/>
<dbReference type="InterPro" id="IPR006260">
    <property type="entry name" value="TonB/TolA_C"/>
</dbReference>
<keyword evidence="5" id="KW-0997">Cell inner membrane</keyword>
<keyword evidence="14" id="KW-1185">Reference proteome</keyword>
<evidence type="ECO:0000313" key="13">
    <source>
        <dbReference type="EMBL" id="AUM13275.1"/>
    </source>
</evidence>
<evidence type="ECO:0000313" key="14">
    <source>
        <dbReference type="Proteomes" id="UP000235116"/>
    </source>
</evidence>
<dbReference type="NCBIfam" id="TIGR01352">
    <property type="entry name" value="tonB_Cterm"/>
    <property type="match status" value="1"/>
</dbReference>
<accession>A0A2K9LP78</accession>
<keyword evidence="7" id="KW-0653">Protein transport</keyword>
<keyword evidence="9 11" id="KW-0472">Membrane</keyword>
<proteinExistence type="inferred from homology"/>
<evidence type="ECO:0000256" key="8">
    <source>
        <dbReference type="ARBA" id="ARBA00022989"/>
    </source>
</evidence>
<keyword evidence="6 11" id="KW-0812">Transmembrane</keyword>
<dbReference type="AlphaFoldDB" id="A0A2K9LP78"/>
<feature type="region of interest" description="Disordered" evidence="10">
    <location>
        <begin position="108"/>
        <end position="137"/>
    </location>
</feature>
<evidence type="ECO:0000256" key="5">
    <source>
        <dbReference type="ARBA" id="ARBA00022519"/>
    </source>
</evidence>
<keyword evidence="4" id="KW-1003">Cell membrane</keyword>
<reference evidence="14" key="1">
    <citation type="submission" date="2017-08" db="EMBL/GenBank/DDBJ databases">
        <title>Direct submision.</title>
        <authorList>
            <person name="Kim S.-J."/>
            <person name="Rhee S.-K."/>
        </authorList>
    </citation>
    <scope>NUCLEOTIDE SEQUENCE [LARGE SCALE GENOMIC DNA]</scope>
    <source>
        <strain evidence="14">GI5</strain>
    </source>
</reference>
<evidence type="ECO:0000256" key="10">
    <source>
        <dbReference type="SAM" id="MobiDB-lite"/>
    </source>
</evidence>
<dbReference type="SUPFAM" id="SSF74653">
    <property type="entry name" value="TolA/TonB C-terminal domain"/>
    <property type="match status" value="1"/>
</dbReference>
<dbReference type="InterPro" id="IPR051045">
    <property type="entry name" value="TonB-dependent_transducer"/>
</dbReference>
<dbReference type="Gene3D" id="3.30.1150.10">
    <property type="match status" value="1"/>
</dbReference>
<dbReference type="EMBL" id="CP022684">
    <property type="protein sequence ID" value="AUM13275.1"/>
    <property type="molecule type" value="Genomic_DNA"/>
</dbReference>
<sequence>MAAAVAEQPVISATDRFTFTLFLALVLHAIVLLGIHIGFPDSTPAATSLEVILAQHHTEKAPEEADFLAQSNQIGSGTEAEKLKPTTDQYAEFDDAIIRDVKPLPQEATQKPVQPSMATQLSTTGNSPHKTVKTPTSTLDREVKVSKEELLANLNRQIEMASYEAALEEKRQAYAKRPKKRVLTSASTKQAADAAYLDSWRLKIEHIGNLNYPAEARKQQIYGELRLLVSINSDGTLREMKVLKSSGHRVLDQAAMQIVKIAAPFSTFPPEIKQNTDILEIIRTWRFGKGDFLSSF</sequence>
<comment type="subcellular location">
    <subcellularLocation>
        <location evidence="1">Cell inner membrane</location>
        <topology evidence="1">Single-pass membrane protein</topology>
        <orientation evidence="1">Periplasmic side</orientation>
    </subcellularLocation>
</comment>
<dbReference type="PROSITE" id="PS52015">
    <property type="entry name" value="TONB_CTD"/>
    <property type="match status" value="1"/>
</dbReference>
<dbReference type="Proteomes" id="UP000235116">
    <property type="component" value="Chromosome"/>
</dbReference>
<dbReference type="GO" id="GO:0098797">
    <property type="term" value="C:plasma membrane protein complex"/>
    <property type="evidence" value="ECO:0007669"/>
    <property type="project" value="TreeGrafter"/>
</dbReference>
<dbReference type="GO" id="GO:0031992">
    <property type="term" value="F:energy transducer activity"/>
    <property type="evidence" value="ECO:0007669"/>
    <property type="project" value="TreeGrafter"/>
</dbReference>
<dbReference type="RefSeq" id="WP_101894653.1">
    <property type="nucleotide sequence ID" value="NZ_CP022684.1"/>
</dbReference>
<evidence type="ECO:0000256" key="2">
    <source>
        <dbReference type="ARBA" id="ARBA00006555"/>
    </source>
</evidence>
<evidence type="ECO:0000256" key="4">
    <source>
        <dbReference type="ARBA" id="ARBA00022475"/>
    </source>
</evidence>
<evidence type="ECO:0000256" key="3">
    <source>
        <dbReference type="ARBA" id="ARBA00022448"/>
    </source>
</evidence>
<dbReference type="PANTHER" id="PTHR33446:SF11">
    <property type="entry name" value="TONB3"/>
    <property type="match status" value="1"/>
</dbReference>
<feature type="domain" description="TonB C-terminal" evidence="12">
    <location>
        <begin position="197"/>
        <end position="294"/>
    </location>
</feature>
<dbReference type="PANTHER" id="PTHR33446">
    <property type="entry name" value="PROTEIN TONB-RELATED"/>
    <property type="match status" value="1"/>
</dbReference>
<name>A0A2K9LP78_9GAMM</name>
<evidence type="ECO:0000256" key="6">
    <source>
        <dbReference type="ARBA" id="ARBA00022692"/>
    </source>
</evidence>
<evidence type="ECO:0000259" key="12">
    <source>
        <dbReference type="PROSITE" id="PS52015"/>
    </source>
</evidence>
<feature type="transmembrane region" description="Helical" evidence="11">
    <location>
        <begin position="17"/>
        <end position="39"/>
    </location>
</feature>
<evidence type="ECO:0000256" key="11">
    <source>
        <dbReference type="SAM" id="Phobius"/>
    </source>
</evidence>
<dbReference type="Pfam" id="PF03544">
    <property type="entry name" value="TonB_C"/>
    <property type="match status" value="1"/>
</dbReference>
<evidence type="ECO:0000256" key="1">
    <source>
        <dbReference type="ARBA" id="ARBA00004383"/>
    </source>
</evidence>
<protein>
    <recommendedName>
        <fullName evidence="12">TonB C-terminal domain-containing protein</fullName>
    </recommendedName>
</protein>
<organism evidence="13 14">
    <name type="scientific">Ketobacter alkanivorans</name>
    <dbReference type="NCBI Taxonomy" id="1917421"/>
    <lineage>
        <taxon>Bacteria</taxon>
        <taxon>Pseudomonadati</taxon>
        <taxon>Pseudomonadota</taxon>
        <taxon>Gammaproteobacteria</taxon>
        <taxon>Pseudomonadales</taxon>
        <taxon>Ketobacteraceae</taxon>
        <taxon>Ketobacter</taxon>
    </lineage>
</organism>